<accession>A0A0E3MAY3</accession>
<dbReference type="GO" id="GO:0051604">
    <property type="term" value="P:protein maturation"/>
    <property type="evidence" value="ECO:0007669"/>
    <property type="project" value="UniProtKB-UniRule"/>
</dbReference>
<dbReference type="Pfam" id="PF01969">
    <property type="entry name" value="Ni_insertion"/>
    <property type="match status" value="1"/>
</dbReference>
<dbReference type="PANTHER" id="PTHR36566">
    <property type="entry name" value="NICKEL INSERTION PROTEIN-RELATED"/>
    <property type="match status" value="1"/>
</dbReference>
<evidence type="ECO:0000256" key="2">
    <source>
        <dbReference type="ARBA" id="ARBA00023239"/>
    </source>
</evidence>
<protein>
    <recommendedName>
        <fullName evidence="3">Pyridinium-3,5-bisthiocarboxylic acid mononucleotide nickel insertion protein</fullName>
        <shortName evidence="3">P2TMN nickel insertion protein</shortName>
        <ecNumber evidence="3">4.99.1.12</ecNumber>
    </recommendedName>
    <alternativeName>
        <fullName evidence="3">Nickel-pincer cofactor biosynthesis protein LarC</fullName>
    </alternativeName>
</protein>
<proteinExistence type="inferred from homology"/>
<keyword evidence="2 3" id="KW-0456">Lyase</keyword>
<sequence length="408" mass="46537">MKILYYDCFSGISGDMNLSALVDIGVDKEYLLKELLKLNFNNYKIEISKDIRKGIYGTKVNVFSSKSNDCKQRTDNRENDKEFKYFYKYRNLKDIENMINSSTLKENVKKNALKIFKRLVDAEAKIHGKSLENVNIHEIGSVDSIIYIVGAAICLDYLKIDKVKSSTIEVGSGFVECEHGMFPVPLPATAEILKNAQISSKVSFEATNLIGAGILANYADEFTDEKSFKITKIGYGIGHENVDNIPNILRVFVGEEVGNKEDDYLTDEVLVMECNIDDMNPEFYEYVIELLFDQGALDVYMIPIIMKKQRPAVKLNVLCKIEQENNIKDIILTNTTTLGFRKYKVNRSILKRGMDKVDTKYGEITVKSAYYRGNKIKSKPEYEECKKAALENNIPISEVYKEVFSKIK</sequence>
<keyword evidence="1 3" id="KW-0533">Nickel</keyword>
<organism evidence="4 5">
    <name type="scientific">Clostridium scatologenes</name>
    <dbReference type="NCBI Taxonomy" id="1548"/>
    <lineage>
        <taxon>Bacteria</taxon>
        <taxon>Bacillati</taxon>
        <taxon>Bacillota</taxon>
        <taxon>Clostridia</taxon>
        <taxon>Eubacteriales</taxon>
        <taxon>Clostridiaceae</taxon>
        <taxon>Clostridium</taxon>
    </lineage>
</organism>
<dbReference type="InterPro" id="IPR002822">
    <property type="entry name" value="Ni_insertion"/>
</dbReference>
<dbReference type="NCBIfam" id="TIGR00299">
    <property type="entry name" value="nickel pincer cofactor biosynthesis protein LarC"/>
    <property type="match status" value="1"/>
</dbReference>
<reference evidence="4 5" key="1">
    <citation type="journal article" date="2015" name="J. Biotechnol.">
        <title>Complete genome sequence of a malodorant-producing acetogen, Clostridium scatologenes ATCC 25775(T).</title>
        <authorList>
            <person name="Zhu Z."/>
            <person name="Guo T."/>
            <person name="Zheng H."/>
            <person name="Song T."/>
            <person name="Ouyang P."/>
            <person name="Xie J."/>
        </authorList>
    </citation>
    <scope>NUCLEOTIDE SEQUENCE [LARGE SCALE GENOMIC DNA]</scope>
    <source>
        <strain evidence="4 5">ATCC 25775</strain>
    </source>
</reference>
<dbReference type="STRING" id="1548.CSCA_3965"/>
<evidence type="ECO:0000256" key="3">
    <source>
        <dbReference type="HAMAP-Rule" id="MF_01074"/>
    </source>
</evidence>
<name>A0A0E3MAY3_CLOSL</name>
<dbReference type="KEGG" id="csq:CSCA_3965"/>
<dbReference type="Gene3D" id="3.30.70.1380">
    <property type="entry name" value="Transcriptional regulatory protein pf0864 domain like"/>
    <property type="match status" value="1"/>
</dbReference>
<keyword evidence="5" id="KW-1185">Reference proteome</keyword>
<dbReference type="HAMAP" id="MF_01074">
    <property type="entry name" value="LarC"/>
    <property type="match status" value="1"/>
</dbReference>
<dbReference type="Proteomes" id="UP000033115">
    <property type="component" value="Chromosome"/>
</dbReference>
<evidence type="ECO:0000313" key="4">
    <source>
        <dbReference type="EMBL" id="AKA71090.1"/>
    </source>
</evidence>
<gene>
    <name evidence="3" type="primary">larC</name>
    <name evidence="4" type="ORF">CSCA_3965</name>
</gene>
<dbReference type="GO" id="GO:0016151">
    <property type="term" value="F:nickel cation binding"/>
    <property type="evidence" value="ECO:0007669"/>
    <property type="project" value="UniProtKB-UniRule"/>
</dbReference>
<dbReference type="EC" id="4.99.1.12" evidence="3"/>
<dbReference type="AlphaFoldDB" id="A0A0E3MAY3"/>
<dbReference type="HOGENOM" id="CLU_028523_2_1_9"/>
<comment type="similarity">
    <text evidence="3">Belongs to the LarC family.</text>
</comment>
<dbReference type="Gene3D" id="3.10.20.300">
    <property type="entry name" value="mk0293 like domain"/>
    <property type="match status" value="1"/>
</dbReference>
<dbReference type="PANTHER" id="PTHR36566:SF1">
    <property type="entry name" value="PYRIDINIUM-3,5-BISTHIOCARBOXYLIC ACID MONONUCLEOTIDE NICKEL INSERTION PROTEIN"/>
    <property type="match status" value="1"/>
</dbReference>
<comment type="function">
    <text evidence="3">Involved in the biosynthesis of a nickel-pincer cofactor ((SCS)Ni(II) pincer complex). Binds Ni(2+), and functions in nickel delivery to pyridinium-3,5-bisthiocarboxylic acid mononucleotide (P2TMN), to form the mature cofactor. Is thus probably required for the activation of nickel-pincer cofactor-dependent enzymes.</text>
</comment>
<dbReference type="GO" id="GO:0016829">
    <property type="term" value="F:lyase activity"/>
    <property type="evidence" value="ECO:0007669"/>
    <property type="project" value="UniProtKB-UniRule"/>
</dbReference>
<dbReference type="EMBL" id="CP009933">
    <property type="protein sequence ID" value="AKA71090.1"/>
    <property type="molecule type" value="Genomic_DNA"/>
</dbReference>
<evidence type="ECO:0000313" key="5">
    <source>
        <dbReference type="Proteomes" id="UP000033115"/>
    </source>
</evidence>
<comment type="catalytic activity">
    <reaction evidence="3">
        <text>Ni(II)-pyridinium-3,5-bisthiocarboxylate mononucleotide = pyridinium-3,5-bisthiocarboxylate mononucleotide + Ni(2+)</text>
        <dbReference type="Rhea" id="RHEA:54784"/>
        <dbReference type="ChEBI" id="CHEBI:49786"/>
        <dbReference type="ChEBI" id="CHEBI:137372"/>
        <dbReference type="ChEBI" id="CHEBI:137373"/>
        <dbReference type="EC" id="4.99.1.12"/>
    </reaction>
</comment>
<evidence type="ECO:0000256" key="1">
    <source>
        <dbReference type="ARBA" id="ARBA00022596"/>
    </source>
</evidence>